<organism evidence="4 5">
    <name type="scientific">Salmonella enterica</name>
    <name type="common">Salmonella choleraesuis</name>
    <dbReference type="NCBI Taxonomy" id="28901"/>
    <lineage>
        <taxon>Bacteria</taxon>
        <taxon>Pseudomonadati</taxon>
        <taxon>Pseudomonadota</taxon>
        <taxon>Gammaproteobacteria</taxon>
        <taxon>Enterobacterales</taxon>
        <taxon>Enterobacteriaceae</taxon>
        <taxon>Salmonella</taxon>
    </lineage>
</organism>
<dbReference type="EMBL" id="RSEO01000017">
    <property type="protein sequence ID" value="RXQ32946.1"/>
    <property type="molecule type" value="Genomic_DNA"/>
</dbReference>
<evidence type="ECO:0000313" key="4">
    <source>
        <dbReference type="EMBL" id="RXQ32946.1"/>
    </source>
</evidence>
<name>A0A4Q1JAS7_SALER</name>
<comment type="caution">
    <text evidence="4">The sequence shown here is derived from an EMBL/GenBank/DDBJ whole genome shotgun (WGS) entry which is preliminary data.</text>
</comment>
<dbReference type="GO" id="GO:0015074">
    <property type="term" value="P:DNA integration"/>
    <property type="evidence" value="ECO:0007669"/>
    <property type="project" value="UniProtKB-KW"/>
</dbReference>
<dbReference type="Pfam" id="PF13356">
    <property type="entry name" value="Arm-DNA-bind_3"/>
    <property type="match status" value="1"/>
</dbReference>
<feature type="domain" description="Integrase DNA-binding" evidence="3">
    <location>
        <begin position="37"/>
        <end position="113"/>
    </location>
</feature>
<dbReference type="Proteomes" id="UP000290660">
    <property type="component" value="Unassembled WGS sequence"/>
</dbReference>
<gene>
    <name evidence="4" type="ORF">EI538_15705</name>
</gene>
<dbReference type="InterPro" id="IPR025166">
    <property type="entry name" value="Integrase_DNA_bind_dom"/>
</dbReference>
<sequence length="206" mass="23902">MKSQIRAYDFTVTAPTTSPAVMQIVCNRYAKEINMRLNDSVIKNLKATDQSYYVFRNDGIRGTGRLGIKVHPSGRKSFVYRFQLDGKRKFKKLGDWPHYTLDQASQRYAELAGMTHKVRTENFVKKMCYGTLREIFASFIVYKEREGHRSTVNEYKILLDQLIKRGLITGNETANEITPAQVTQWLQSWAKKGFLAQADKIRKKFM</sequence>
<dbReference type="AlphaFoldDB" id="A0A4Q1JAS7"/>
<comment type="similarity">
    <text evidence="1">Belongs to the 'phage' integrase family.</text>
</comment>
<evidence type="ECO:0000313" key="5">
    <source>
        <dbReference type="Proteomes" id="UP000290660"/>
    </source>
</evidence>
<dbReference type="PANTHER" id="PTHR30629">
    <property type="entry name" value="PROPHAGE INTEGRASE"/>
    <property type="match status" value="1"/>
</dbReference>
<evidence type="ECO:0000256" key="2">
    <source>
        <dbReference type="ARBA" id="ARBA00022908"/>
    </source>
</evidence>
<proteinExistence type="inferred from homology"/>
<dbReference type="InterPro" id="IPR050808">
    <property type="entry name" value="Phage_Integrase"/>
</dbReference>
<keyword evidence="2" id="KW-0229">DNA integration</keyword>
<accession>A0A4Q1JAS7</accession>
<evidence type="ECO:0000259" key="3">
    <source>
        <dbReference type="Pfam" id="PF13356"/>
    </source>
</evidence>
<protein>
    <submittedName>
        <fullName evidence="4">DUF4102 domain-containing protein</fullName>
    </submittedName>
</protein>
<reference evidence="4 5" key="1">
    <citation type="submission" date="2018-12" db="EMBL/GenBank/DDBJ databases">
        <title>Identification of serotype of rogose Salmonella by whole genome sequencing.</title>
        <authorList>
            <person name="Sacchi C.T."/>
            <person name="Goncalves C.R."/>
            <person name="Tiba-Casas M.R."/>
        </authorList>
    </citation>
    <scope>NUCLEOTIDE SEQUENCE [LARGE SCALE GENOMIC DNA]</scope>
    <source>
        <strain evidence="4 5">169_17</strain>
    </source>
</reference>
<dbReference type="Gene3D" id="3.30.160.390">
    <property type="entry name" value="Integrase, DNA-binding domain"/>
    <property type="match status" value="1"/>
</dbReference>
<dbReference type="InterPro" id="IPR038488">
    <property type="entry name" value="Integrase_DNA-bd_sf"/>
</dbReference>
<evidence type="ECO:0000256" key="1">
    <source>
        <dbReference type="ARBA" id="ARBA00008857"/>
    </source>
</evidence>
<dbReference type="PANTHER" id="PTHR30629:SF2">
    <property type="entry name" value="PROPHAGE INTEGRASE INTS-RELATED"/>
    <property type="match status" value="1"/>
</dbReference>